<proteinExistence type="predicted"/>
<dbReference type="EMBL" id="VSSQ01021238">
    <property type="protein sequence ID" value="MPM66689.1"/>
    <property type="molecule type" value="Genomic_DNA"/>
</dbReference>
<evidence type="ECO:0000313" key="2">
    <source>
        <dbReference type="EMBL" id="MPM66689.1"/>
    </source>
</evidence>
<accession>A0A645BMJ0</accession>
<comment type="caution">
    <text evidence="2">The sequence shown here is derived from an EMBL/GenBank/DDBJ whole genome shotgun (WGS) entry which is preliminary data.</text>
</comment>
<gene>
    <name evidence="2" type="ORF">SDC9_113599</name>
</gene>
<evidence type="ECO:0000256" key="1">
    <source>
        <dbReference type="SAM" id="MobiDB-lite"/>
    </source>
</evidence>
<feature type="region of interest" description="Disordered" evidence="1">
    <location>
        <begin position="18"/>
        <end position="45"/>
    </location>
</feature>
<sequence length="77" mass="8461">MGDFIGDMQIRRVQIDVKGHQRHPRADGRHARGGMNGVRTEVRPPQGISHFLRHPFKLALADGGQILPVGRGGGLFI</sequence>
<organism evidence="2">
    <name type="scientific">bioreactor metagenome</name>
    <dbReference type="NCBI Taxonomy" id="1076179"/>
    <lineage>
        <taxon>unclassified sequences</taxon>
        <taxon>metagenomes</taxon>
        <taxon>ecological metagenomes</taxon>
    </lineage>
</organism>
<reference evidence="2" key="1">
    <citation type="submission" date="2019-08" db="EMBL/GenBank/DDBJ databases">
        <authorList>
            <person name="Kucharzyk K."/>
            <person name="Murdoch R.W."/>
            <person name="Higgins S."/>
            <person name="Loffler F."/>
        </authorList>
    </citation>
    <scope>NUCLEOTIDE SEQUENCE</scope>
</reference>
<feature type="compositionally biased region" description="Basic and acidic residues" evidence="1">
    <location>
        <begin position="18"/>
        <end position="30"/>
    </location>
</feature>
<protein>
    <submittedName>
        <fullName evidence="2">Uncharacterized protein</fullName>
    </submittedName>
</protein>
<dbReference type="AlphaFoldDB" id="A0A645BMJ0"/>
<name>A0A645BMJ0_9ZZZZ</name>